<evidence type="ECO:0000313" key="4">
    <source>
        <dbReference type="Proteomes" id="UP000005240"/>
    </source>
</evidence>
<organism evidence="2">
    <name type="scientific">Puccinia triticina (isolate 1-1 / race 1 (BBBD))</name>
    <name type="common">Brown leaf rust fungus</name>
    <dbReference type="NCBI Taxonomy" id="630390"/>
    <lineage>
        <taxon>Eukaryota</taxon>
        <taxon>Fungi</taxon>
        <taxon>Dikarya</taxon>
        <taxon>Basidiomycota</taxon>
        <taxon>Pucciniomycotina</taxon>
        <taxon>Pucciniomycetes</taxon>
        <taxon>Pucciniales</taxon>
        <taxon>Pucciniaceae</taxon>
        <taxon>Puccinia</taxon>
    </lineage>
</organism>
<reference evidence="2" key="2">
    <citation type="submission" date="2016-05" db="EMBL/GenBank/DDBJ databases">
        <title>Comparative analysis highlights variable genome content of wheat rusts and divergence of the mating loci.</title>
        <authorList>
            <person name="Cuomo C.A."/>
            <person name="Bakkeren G."/>
            <person name="Szabo L."/>
            <person name="Khalil H."/>
            <person name="Joly D."/>
            <person name="Goldberg J."/>
            <person name="Young S."/>
            <person name="Zeng Q."/>
            <person name="Fellers J."/>
        </authorList>
    </citation>
    <scope>NUCLEOTIDE SEQUENCE [LARGE SCALE GENOMIC DNA]</scope>
    <source>
        <strain evidence="2">1-1 BBBD Race 1</strain>
    </source>
</reference>
<keyword evidence="1" id="KW-0812">Transmembrane</keyword>
<proteinExistence type="predicted"/>
<reference evidence="2" key="1">
    <citation type="submission" date="2009-11" db="EMBL/GenBank/DDBJ databases">
        <authorList>
            <consortium name="The Broad Institute Genome Sequencing Platform"/>
            <person name="Ward D."/>
            <person name="Feldgarden M."/>
            <person name="Earl A."/>
            <person name="Young S.K."/>
            <person name="Zeng Q."/>
            <person name="Koehrsen M."/>
            <person name="Alvarado L."/>
            <person name="Berlin A."/>
            <person name="Bochicchio J."/>
            <person name="Borenstein D."/>
            <person name="Chapman S.B."/>
            <person name="Chen Z."/>
            <person name="Engels R."/>
            <person name="Freedman E."/>
            <person name="Gellesch M."/>
            <person name="Goldberg J."/>
            <person name="Griggs A."/>
            <person name="Gujja S."/>
            <person name="Heilman E."/>
            <person name="Heiman D."/>
            <person name="Hepburn T."/>
            <person name="Howarth C."/>
            <person name="Jen D."/>
            <person name="Larson L."/>
            <person name="Lewis B."/>
            <person name="Mehta T."/>
            <person name="Park D."/>
            <person name="Pearson M."/>
            <person name="Roberts A."/>
            <person name="Saif S."/>
            <person name="Shea T."/>
            <person name="Shenoy N."/>
            <person name="Sisk P."/>
            <person name="Stolte C."/>
            <person name="Sykes S."/>
            <person name="Thomson T."/>
            <person name="Walk T."/>
            <person name="White J."/>
            <person name="Yandava C."/>
            <person name="Izard J."/>
            <person name="Baranova O.V."/>
            <person name="Blanton J.M."/>
            <person name="Tanner A.C."/>
            <person name="Dewhirst F.E."/>
            <person name="Haas B."/>
            <person name="Nusbaum C."/>
            <person name="Birren B."/>
        </authorList>
    </citation>
    <scope>NUCLEOTIDE SEQUENCE [LARGE SCALE GENOMIC DNA]</scope>
    <source>
        <strain evidence="2">1-1 BBBD Race 1</strain>
    </source>
</reference>
<evidence type="ECO:0000313" key="3">
    <source>
        <dbReference type="EnsemblFungi" id="PTTG_27889-t43_1-p1"/>
    </source>
</evidence>
<dbReference type="Proteomes" id="UP000005240">
    <property type="component" value="Unassembled WGS sequence"/>
</dbReference>
<accession>A0A180GH11</accession>
<keyword evidence="4" id="KW-1185">Reference proteome</keyword>
<dbReference type="EMBL" id="ADAS02000076">
    <property type="protein sequence ID" value="OAV91708.1"/>
    <property type="molecule type" value="Genomic_DNA"/>
</dbReference>
<name>A0A180GH11_PUCT1</name>
<gene>
    <name evidence="2" type="ORF">PTTG_27889</name>
</gene>
<feature type="transmembrane region" description="Helical" evidence="1">
    <location>
        <begin position="163"/>
        <end position="187"/>
    </location>
</feature>
<sequence>MTSSCLLGQFIKKCFAMELKTFQSDTRPLLTIMSEIENSITESERESQAQRASKVLSFMHHNTPNLFDSKPGQGMTGNKEQGVSDQVIENLRLANQNKDNSNWWLPGSSCYGLKKKKNELIWNEPHIGEEWARLESEKKDSSPGYKSLDWLYHATGKYSRKGLAYVFTTIVVGWLGLLTFMISFGILSSK</sequence>
<evidence type="ECO:0000256" key="1">
    <source>
        <dbReference type="SAM" id="Phobius"/>
    </source>
</evidence>
<dbReference type="EnsemblFungi" id="PTTG_27889-t43_1">
    <property type="protein sequence ID" value="PTTG_27889-t43_1-p1"/>
    <property type="gene ID" value="PTTG_27889"/>
</dbReference>
<reference evidence="3" key="4">
    <citation type="submission" date="2025-05" db="UniProtKB">
        <authorList>
            <consortium name="EnsemblFungi"/>
        </authorList>
    </citation>
    <scope>IDENTIFICATION</scope>
    <source>
        <strain evidence="3">isolate 1-1 / race 1 (BBBD)</strain>
    </source>
</reference>
<evidence type="ECO:0000313" key="2">
    <source>
        <dbReference type="EMBL" id="OAV91708.1"/>
    </source>
</evidence>
<keyword evidence="1" id="KW-0472">Membrane</keyword>
<reference evidence="3 4" key="3">
    <citation type="journal article" date="2017" name="G3 (Bethesda)">
        <title>Comparative analysis highlights variable genome content of wheat rusts and divergence of the mating loci.</title>
        <authorList>
            <person name="Cuomo C.A."/>
            <person name="Bakkeren G."/>
            <person name="Khalil H.B."/>
            <person name="Panwar V."/>
            <person name="Joly D."/>
            <person name="Linning R."/>
            <person name="Sakthikumar S."/>
            <person name="Song X."/>
            <person name="Adiconis X."/>
            <person name="Fan L."/>
            <person name="Goldberg J.M."/>
            <person name="Levin J.Z."/>
            <person name="Young S."/>
            <person name="Zeng Q."/>
            <person name="Anikster Y."/>
            <person name="Bruce M."/>
            <person name="Wang M."/>
            <person name="Yin C."/>
            <person name="McCallum B."/>
            <person name="Szabo L.J."/>
            <person name="Hulbert S."/>
            <person name="Chen X."/>
            <person name="Fellers J.P."/>
        </authorList>
    </citation>
    <scope>NUCLEOTIDE SEQUENCE</scope>
    <source>
        <strain evidence="3">isolate 1-1 / race 1 (BBBD)</strain>
        <strain evidence="4">Isolate 1-1 / race 1 (BBBD)</strain>
    </source>
</reference>
<dbReference type="VEuPathDB" id="FungiDB:PTTG_27889"/>
<protein>
    <submittedName>
        <fullName evidence="2 3">Uncharacterized protein</fullName>
    </submittedName>
</protein>
<keyword evidence="1" id="KW-1133">Transmembrane helix</keyword>
<dbReference type="AlphaFoldDB" id="A0A180GH11"/>